<dbReference type="Proteomes" id="UP000268192">
    <property type="component" value="Chromosome"/>
</dbReference>
<keyword evidence="3" id="KW-1185">Reference proteome</keyword>
<dbReference type="OrthoDB" id="7852579at2"/>
<feature type="region of interest" description="Disordered" evidence="1">
    <location>
        <begin position="204"/>
        <end position="229"/>
    </location>
</feature>
<proteinExistence type="predicted"/>
<evidence type="ECO:0000313" key="3">
    <source>
        <dbReference type="Proteomes" id="UP000268192"/>
    </source>
</evidence>
<dbReference type="AlphaFoldDB" id="A0A3Q8XPD8"/>
<dbReference type="EMBL" id="CP032509">
    <property type="protein sequence ID" value="AZN72265.1"/>
    <property type="molecule type" value="Genomic_DNA"/>
</dbReference>
<protein>
    <submittedName>
        <fullName evidence="2">Uncharacterized protein</fullName>
    </submittedName>
</protein>
<dbReference type="RefSeq" id="WP_126010583.1">
    <property type="nucleotide sequence ID" value="NZ_CP032509.1"/>
</dbReference>
<evidence type="ECO:0000256" key="1">
    <source>
        <dbReference type="SAM" id="MobiDB-lite"/>
    </source>
</evidence>
<evidence type="ECO:0000313" key="2">
    <source>
        <dbReference type="EMBL" id="AZN72265.1"/>
    </source>
</evidence>
<accession>A0A3Q8XPD8</accession>
<dbReference type="KEGG" id="abaw:D5400_14140"/>
<organism evidence="2 3">
    <name type="scientific">Georhizobium profundi</name>
    <dbReference type="NCBI Taxonomy" id="2341112"/>
    <lineage>
        <taxon>Bacteria</taxon>
        <taxon>Pseudomonadati</taxon>
        <taxon>Pseudomonadota</taxon>
        <taxon>Alphaproteobacteria</taxon>
        <taxon>Hyphomicrobiales</taxon>
        <taxon>Rhizobiaceae</taxon>
        <taxon>Georhizobium</taxon>
    </lineage>
</organism>
<name>A0A3Q8XPD8_9HYPH</name>
<gene>
    <name evidence="2" type="ORF">D5400_14140</name>
</gene>
<reference evidence="2 3" key="1">
    <citation type="submission" date="2018-09" db="EMBL/GenBank/DDBJ databases">
        <title>Marinorhizobium profundi gen. nov., sp. nov., isolated from a deep-sea sediment sample from the New Britain Trench and proposal of Marinorhizobiaceae fam. nov. in the order Rhizobiales of the class Alphaproteobacteria.</title>
        <authorList>
            <person name="Cao J."/>
        </authorList>
    </citation>
    <scope>NUCLEOTIDE SEQUENCE [LARGE SCALE GENOMIC DNA]</scope>
    <source>
        <strain evidence="2 3">WS11</strain>
    </source>
</reference>
<sequence>MTALETAEIVTKGEFAAAIGVSPGRVSQYIAERKIFGSALRGEGRAARIHLPTARAQLQKTLEPSQHLGGNGQAFRGTLFEPASSAGERLAQAELPARRPVAASPSLIVEPPLDDIAAERLKQMRIKTAQAERQEALERGRYMLAEAARREMGKAVGEAFKVMERGLQDMAAELAEQFSLPQRDVHHALQKAFRSVRVEAASRFRAQADSEPELVADPASTDADDEAAA</sequence>